<reference evidence="1 2" key="1">
    <citation type="submission" date="2011-02" db="EMBL/GenBank/DDBJ databases">
        <authorList>
            <person name="Muzny D."/>
            <person name="Qin X."/>
            <person name="Buhay C."/>
            <person name="Dugan-Rocha S."/>
            <person name="Ding Y."/>
            <person name="Chen G."/>
            <person name="Hawes A."/>
            <person name="Holder M."/>
            <person name="Jhangiani S."/>
            <person name="Johnson A."/>
            <person name="Khan Z."/>
            <person name="Li Z."/>
            <person name="Liu W."/>
            <person name="Liu X."/>
            <person name="Perez L."/>
            <person name="Shen H."/>
            <person name="Wang Q."/>
            <person name="Watt J."/>
            <person name="Xi L."/>
            <person name="Xin Y."/>
            <person name="Zhou J."/>
            <person name="Deng J."/>
            <person name="Jiang H."/>
            <person name="Liu Y."/>
            <person name="Qu J."/>
            <person name="Song X.-Z."/>
            <person name="Zhang L."/>
            <person name="Villasana D."/>
            <person name="Johnson A."/>
            <person name="Liu J."/>
            <person name="Liyanage D."/>
            <person name="Lorensuhewa L."/>
            <person name="Robinson T."/>
            <person name="Song A."/>
            <person name="Song B.-B."/>
            <person name="Dinh H."/>
            <person name="Thornton R."/>
            <person name="Coyle M."/>
            <person name="Francisco L."/>
            <person name="Jackson L."/>
            <person name="Javaid M."/>
            <person name="Korchina V."/>
            <person name="Kovar C."/>
            <person name="Mata R."/>
            <person name="Mathew T."/>
            <person name="Ngo R."/>
            <person name="Nguyen L."/>
            <person name="Nguyen N."/>
            <person name="Okwuonu G."/>
            <person name="Ongeri F."/>
            <person name="Pham C."/>
            <person name="Simmons D."/>
            <person name="Wilczek-Boney K."/>
            <person name="Hale W."/>
            <person name="Jakkamsetti A."/>
            <person name="Pham P."/>
            <person name="Ruth R."/>
            <person name="San Lucas F."/>
            <person name="Warren J."/>
            <person name="Zhang J."/>
            <person name="Zhao Z."/>
            <person name="Zhou C."/>
            <person name="Zhu D."/>
            <person name="Lee S."/>
            <person name="Bess C."/>
            <person name="Blankenburg K."/>
            <person name="Forbes L."/>
            <person name="Fu Q."/>
            <person name="Gubbala S."/>
            <person name="Hirani K."/>
            <person name="Jayaseelan J.C."/>
            <person name="Lara F."/>
            <person name="Munidasa M."/>
            <person name="Palculict T."/>
            <person name="Patil S."/>
            <person name="Pu L.-L."/>
            <person name="Saada N."/>
            <person name="Tang L."/>
            <person name="Weissenberger G."/>
            <person name="Zhu Y."/>
            <person name="Hemphill L."/>
            <person name="Shang Y."/>
            <person name="Youmans B."/>
            <person name="Ayvaz T."/>
            <person name="Ross M."/>
            <person name="Santibanez J."/>
            <person name="Aqrawi P."/>
            <person name="Gross S."/>
            <person name="Joshi V."/>
            <person name="Fowler G."/>
            <person name="Nazareth L."/>
            <person name="Reid J."/>
            <person name="Worley K."/>
            <person name="Petrosino J."/>
            <person name="Highlander S."/>
            <person name="Gibbs R."/>
        </authorList>
    </citation>
    <scope>NUCLEOTIDE SEQUENCE [LARGE SCALE GENOMIC DNA]</scope>
    <source>
        <strain evidence="1 2">DSM 15829</strain>
    </source>
</reference>
<organism evidence="1 2">
    <name type="scientific">Fannyhessea vaginae DSM 15829</name>
    <dbReference type="NCBI Taxonomy" id="525256"/>
    <lineage>
        <taxon>Bacteria</taxon>
        <taxon>Bacillati</taxon>
        <taxon>Actinomycetota</taxon>
        <taxon>Coriobacteriia</taxon>
        <taxon>Coriobacteriales</taxon>
        <taxon>Atopobiaceae</taxon>
        <taxon>Fannyhessea</taxon>
    </lineage>
</organism>
<evidence type="ECO:0000313" key="1">
    <source>
        <dbReference type="EMBL" id="EGF23173.1"/>
    </source>
</evidence>
<dbReference type="EMBL" id="ACGK02000001">
    <property type="protein sequence ID" value="EGF23173.1"/>
    <property type="molecule type" value="Genomic_DNA"/>
</dbReference>
<dbReference type="AlphaFoldDB" id="F1T5N9"/>
<name>F1T5N9_9ACTN</name>
<dbReference type="RefSeq" id="WP_006302229.1">
    <property type="nucleotide sequence ID" value="NZ_ACGK02000001.1"/>
</dbReference>
<evidence type="ECO:0000313" key="2">
    <source>
        <dbReference type="Proteomes" id="UP000005947"/>
    </source>
</evidence>
<dbReference type="OrthoDB" id="3181964at2"/>
<dbReference type="Proteomes" id="UP000005947">
    <property type="component" value="Unassembled WGS sequence"/>
</dbReference>
<protein>
    <submittedName>
        <fullName evidence="1">Uncharacterized protein</fullName>
    </submittedName>
</protein>
<keyword evidence="2" id="KW-1185">Reference proteome</keyword>
<dbReference type="eggNOG" id="ENOG5034832">
    <property type="taxonomic scope" value="Bacteria"/>
</dbReference>
<proteinExistence type="predicted"/>
<dbReference type="GeneID" id="93210868"/>
<comment type="caution">
    <text evidence="1">The sequence shown here is derived from an EMBL/GenBank/DDBJ whole genome shotgun (WGS) entry which is preliminary data.</text>
</comment>
<sequence>MTQFSLEKPSCICRWRIYNQQLPLENRLLRALSRRVVNGKQVDKRLVAWAKQHIEWTLASGSQHYPNGVLMLVIDEKGQAAMSVGPYTNLAHPHVSTFCARAQSAQDEANITHVAPESLWALRADTLLWCAQDIEQPNGVTALVIDLAKTLGIRVIKDKNLLNEVQSKQAEVSEVFLVSDEHGVVVDKDHSSSLTKQLAQSYLKLLQSTSKNAQ</sequence>
<gene>
    <name evidence="1" type="ORF">HMPREF0091_10120</name>
</gene>
<accession>F1T5N9</accession>